<accession>A0A8J4EUS7</accession>
<feature type="region of interest" description="Disordered" evidence="1">
    <location>
        <begin position="193"/>
        <end position="231"/>
    </location>
</feature>
<dbReference type="InterPro" id="IPR029033">
    <property type="entry name" value="His_PPase_superfam"/>
</dbReference>
<gene>
    <name evidence="2" type="ORF">Vafri_3913</name>
</gene>
<keyword evidence="3" id="KW-1185">Reference proteome</keyword>
<proteinExistence type="predicted"/>
<evidence type="ECO:0008006" key="4">
    <source>
        <dbReference type="Google" id="ProtNLM"/>
    </source>
</evidence>
<dbReference type="SUPFAM" id="SSF53254">
    <property type="entry name" value="Phosphoglycerate mutase-like"/>
    <property type="match status" value="1"/>
</dbReference>
<dbReference type="CDD" id="cd07067">
    <property type="entry name" value="HP_PGM_like"/>
    <property type="match status" value="1"/>
</dbReference>
<dbReference type="EMBL" id="BNCO01000005">
    <property type="protein sequence ID" value="GIL47809.1"/>
    <property type="molecule type" value="Genomic_DNA"/>
</dbReference>
<feature type="compositionally biased region" description="Pro residues" evidence="1">
    <location>
        <begin position="246"/>
        <end position="255"/>
    </location>
</feature>
<dbReference type="Pfam" id="PF00300">
    <property type="entry name" value="His_Phos_1"/>
    <property type="match status" value="1"/>
</dbReference>
<evidence type="ECO:0000313" key="2">
    <source>
        <dbReference type="EMBL" id="GIL47809.1"/>
    </source>
</evidence>
<feature type="compositionally biased region" description="Gly residues" evidence="1">
    <location>
        <begin position="635"/>
        <end position="645"/>
    </location>
</feature>
<dbReference type="PANTHER" id="PTHR16469">
    <property type="entry name" value="UBIQUITIN-ASSOCIATED AND SH3 DOMAIN-CONTAINING BA-RELATED"/>
    <property type="match status" value="1"/>
</dbReference>
<dbReference type="InterPro" id="IPR013078">
    <property type="entry name" value="His_Pase_superF_clade-1"/>
</dbReference>
<dbReference type="Proteomes" id="UP000747399">
    <property type="component" value="Unassembled WGS sequence"/>
</dbReference>
<feature type="compositionally biased region" description="Basic and acidic residues" evidence="1">
    <location>
        <begin position="208"/>
        <end position="217"/>
    </location>
</feature>
<feature type="region of interest" description="Disordered" evidence="1">
    <location>
        <begin position="243"/>
        <end position="273"/>
    </location>
</feature>
<feature type="region of interest" description="Disordered" evidence="1">
    <location>
        <begin position="462"/>
        <end position="581"/>
    </location>
</feature>
<feature type="compositionally biased region" description="Basic residues" evidence="1">
    <location>
        <begin position="564"/>
        <end position="573"/>
    </location>
</feature>
<protein>
    <recommendedName>
        <fullName evidence="4">Phosphoglycerate mutase</fullName>
    </recommendedName>
</protein>
<feature type="region of interest" description="Disordered" evidence="1">
    <location>
        <begin position="131"/>
        <end position="161"/>
    </location>
</feature>
<evidence type="ECO:0000256" key="1">
    <source>
        <dbReference type="SAM" id="MobiDB-lite"/>
    </source>
</evidence>
<feature type="region of interest" description="Disordered" evidence="1">
    <location>
        <begin position="632"/>
        <end position="652"/>
    </location>
</feature>
<dbReference type="PANTHER" id="PTHR16469:SF27">
    <property type="entry name" value="UBIQUITIN-ASSOCIATED AND SH3 DOMAIN-CONTAINING BA-RELATED"/>
    <property type="match status" value="1"/>
</dbReference>
<comment type="caution">
    <text evidence="2">The sequence shown here is derived from an EMBL/GenBank/DDBJ whole genome shotgun (WGS) entry which is preliminary data.</text>
</comment>
<dbReference type="AlphaFoldDB" id="A0A8J4EUS7"/>
<sequence length="677" mass="70623">MGPQAHRYLLVMRHAQRQDEVDEGWCLAAAARPGGRPWDPPLSSPQGLSQAEDAADKLVSWSQRTGARIAAVVTSPFLRCLQTAATACRRLGVRQLHVSWAVSEALCRISDIPTGPLPHWMWPRVVGNPKLKPLTDNTNNDGGDDGDDGNDGDDGSCSNNEMGALTAEEFLTELGAVVVAADEEAASVAGELQPVRDPCGGRVRRGSRGGEEEHNTKDAGMGEGRGQQHSMDAHGQVLKGLAVTVLPPPGDPSASPPSGDRDVPTRPETASALDGDETACDVMPLAGEGGEGGCAAGRAISDDPKTLSCGPPGARRDEAAHGQGYDTGPSDMCLVGPQQCEHFAHDQHQGGETSFDRDEHPAVQVAVQMYSVPHSPESPEAAHVRYRAVLRCLMATAAATADAVTTHASDAGRIQFSPGKVDTGPACTASLGRAGQKELRTWQALWRGGTLLSVDEAADAAPMDDRVGGSGSSPRTGCRAVKTPTSGIRESDDDGGAQSPGPAATPGGSEATLEALPMITATGHHGDNTTSGVTCCRGDLGNGDEDSPQEPLERSVNQLDSAPHRHTPPTRRQRCLEQQQQQQQQHAAEAVLVITHGEAVACAATTVAPFTLVYEVRHTGFVVLASTWNTEGGEQPAGGGDGCGKQGAADGSSDALWELVPDPDGDRGVLWMSVVND</sequence>
<dbReference type="InterPro" id="IPR051710">
    <property type="entry name" value="Phosphatase_SH3-domain"/>
</dbReference>
<feature type="compositionally biased region" description="Acidic residues" evidence="1">
    <location>
        <begin position="142"/>
        <end position="154"/>
    </location>
</feature>
<dbReference type="Gene3D" id="3.40.50.1240">
    <property type="entry name" value="Phosphoglycerate mutase-like"/>
    <property type="match status" value="1"/>
</dbReference>
<organism evidence="2 3">
    <name type="scientific">Volvox africanus</name>
    <dbReference type="NCBI Taxonomy" id="51714"/>
    <lineage>
        <taxon>Eukaryota</taxon>
        <taxon>Viridiplantae</taxon>
        <taxon>Chlorophyta</taxon>
        <taxon>core chlorophytes</taxon>
        <taxon>Chlorophyceae</taxon>
        <taxon>CS clade</taxon>
        <taxon>Chlamydomonadales</taxon>
        <taxon>Volvocaceae</taxon>
        <taxon>Volvox</taxon>
    </lineage>
</organism>
<name>A0A8J4EUS7_9CHLO</name>
<evidence type="ECO:0000313" key="3">
    <source>
        <dbReference type="Proteomes" id="UP000747399"/>
    </source>
</evidence>
<reference evidence="2" key="1">
    <citation type="journal article" date="2021" name="Proc. Natl. Acad. Sci. U.S.A.">
        <title>Three genomes in the algal genus Volvox reveal the fate of a haploid sex-determining region after a transition to homothallism.</title>
        <authorList>
            <person name="Yamamoto K."/>
            <person name="Hamaji T."/>
            <person name="Kawai-Toyooka H."/>
            <person name="Matsuzaki R."/>
            <person name="Takahashi F."/>
            <person name="Nishimura Y."/>
            <person name="Kawachi M."/>
            <person name="Noguchi H."/>
            <person name="Minakuchi Y."/>
            <person name="Umen J.G."/>
            <person name="Toyoda A."/>
            <person name="Nozaki H."/>
        </authorList>
    </citation>
    <scope>NUCLEOTIDE SEQUENCE</scope>
    <source>
        <strain evidence="2">NIES-3780</strain>
    </source>
</reference>